<name>A0A2P2JYD1_RHIMU</name>
<organism evidence="1">
    <name type="scientific">Rhizophora mucronata</name>
    <name type="common">Asiatic mangrove</name>
    <dbReference type="NCBI Taxonomy" id="61149"/>
    <lineage>
        <taxon>Eukaryota</taxon>
        <taxon>Viridiplantae</taxon>
        <taxon>Streptophyta</taxon>
        <taxon>Embryophyta</taxon>
        <taxon>Tracheophyta</taxon>
        <taxon>Spermatophyta</taxon>
        <taxon>Magnoliopsida</taxon>
        <taxon>eudicotyledons</taxon>
        <taxon>Gunneridae</taxon>
        <taxon>Pentapetalae</taxon>
        <taxon>rosids</taxon>
        <taxon>fabids</taxon>
        <taxon>Malpighiales</taxon>
        <taxon>Rhizophoraceae</taxon>
        <taxon>Rhizophora</taxon>
    </lineage>
</organism>
<protein>
    <submittedName>
        <fullName evidence="1">Uncharacterized protein</fullName>
    </submittedName>
</protein>
<dbReference type="EMBL" id="GGEC01017996">
    <property type="protein sequence ID" value="MBW98479.1"/>
    <property type="molecule type" value="Transcribed_RNA"/>
</dbReference>
<dbReference type="AlphaFoldDB" id="A0A2P2JYD1"/>
<reference evidence="1" key="1">
    <citation type="submission" date="2018-02" db="EMBL/GenBank/DDBJ databases">
        <title>Rhizophora mucronata_Transcriptome.</title>
        <authorList>
            <person name="Meera S.P."/>
            <person name="Sreeshan A."/>
            <person name="Augustine A."/>
        </authorList>
    </citation>
    <scope>NUCLEOTIDE SEQUENCE</scope>
    <source>
        <tissue evidence="1">Leaf</tissue>
    </source>
</reference>
<proteinExistence type="predicted"/>
<sequence>MVYDMDERCGKKVASSTSSCSSSSSRVFGSITSVFPMLSLPFDRLTPWSSLP</sequence>
<evidence type="ECO:0000313" key="1">
    <source>
        <dbReference type="EMBL" id="MBW98479.1"/>
    </source>
</evidence>
<accession>A0A2P2JYD1</accession>